<organism evidence="1 2">
    <name type="scientific">Cohnella herbarum</name>
    <dbReference type="NCBI Taxonomy" id="2728023"/>
    <lineage>
        <taxon>Bacteria</taxon>
        <taxon>Bacillati</taxon>
        <taxon>Bacillota</taxon>
        <taxon>Bacilli</taxon>
        <taxon>Bacillales</taxon>
        <taxon>Paenibacillaceae</taxon>
        <taxon>Cohnella</taxon>
    </lineage>
</organism>
<gene>
    <name evidence="1" type="ORF">HH215_33360</name>
</gene>
<accession>A0A7Z2ZQ51</accession>
<protein>
    <submittedName>
        <fullName evidence="1">Uncharacterized protein</fullName>
    </submittedName>
</protein>
<dbReference type="RefSeq" id="WP_169283833.1">
    <property type="nucleotide sequence ID" value="NZ_CP051680.1"/>
</dbReference>
<evidence type="ECO:0000313" key="1">
    <source>
        <dbReference type="EMBL" id="QJD87590.1"/>
    </source>
</evidence>
<dbReference type="KEGG" id="cheb:HH215_33360"/>
<evidence type="ECO:0000313" key="2">
    <source>
        <dbReference type="Proteomes" id="UP000502248"/>
    </source>
</evidence>
<dbReference type="AlphaFoldDB" id="A0A7Z2ZQ51"/>
<dbReference type="EMBL" id="CP051680">
    <property type="protein sequence ID" value="QJD87590.1"/>
    <property type="molecule type" value="Genomic_DNA"/>
</dbReference>
<sequence length="113" mass="12817">MATIYFNWIIMRPLLILLQDLEAELTALDTAGVTVLPLEAHKFELIHTILGLCGIERDDDEVAYLCDPLFSFLEGNITIRQCMEKMDLMFIETKKERRGRDGAGNERALIGTS</sequence>
<name>A0A7Z2ZQ51_9BACL</name>
<keyword evidence="2" id="KW-1185">Reference proteome</keyword>
<reference evidence="1 2" key="1">
    <citation type="submission" date="2020-04" db="EMBL/GenBank/DDBJ databases">
        <title>Genome sequencing of novel species.</title>
        <authorList>
            <person name="Heo J."/>
            <person name="Kim S.-J."/>
            <person name="Kim J.-S."/>
            <person name="Hong S.-B."/>
            <person name="Kwon S.-W."/>
        </authorList>
    </citation>
    <scope>NUCLEOTIDE SEQUENCE [LARGE SCALE GENOMIC DNA]</scope>
    <source>
        <strain evidence="1 2">MFER-1</strain>
    </source>
</reference>
<dbReference type="Proteomes" id="UP000502248">
    <property type="component" value="Chromosome"/>
</dbReference>
<proteinExistence type="predicted"/>